<dbReference type="EMBL" id="CP038804">
    <property type="protein sequence ID" value="UTY33160.1"/>
    <property type="molecule type" value="Genomic_DNA"/>
</dbReference>
<dbReference type="Pfam" id="PF13711">
    <property type="entry name" value="DUF4160"/>
    <property type="match status" value="1"/>
</dbReference>
<dbReference type="AlphaFoldDB" id="A0AAE9MQQ5"/>
<reference evidence="1" key="1">
    <citation type="submission" date="2019-04" db="EMBL/GenBank/DDBJ databases">
        <title>Whole genome sequencing of oral phylogroup 2 treponemes.</title>
        <authorList>
            <person name="Chan Y."/>
            <person name="Zeng H.H."/>
            <person name="Yu X.L."/>
            <person name="Leung W.K."/>
            <person name="Watt R.M."/>
        </authorList>
    </citation>
    <scope>NUCLEOTIDE SEQUENCE</scope>
    <source>
        <strain evidence="1">OMZ 835</strain>
    </source>
</reference>
<dbReference type="Proteomes" id="UP001058682">
    <property type="component" value="Chromosome"/>
</dbReference>
<protein>
    <submittedName>
        <fullName evidence="1">DUF4160 domain-containing protein</fullName>
    </submittedName>
</protein>
<evidence type="ECO:0000313" key="2">
    <source>
        <dbReference type="Proteomes" id="UP001058682"/>
    </source>
</evidence>
<sequence length="86" mass="10011">MPELKRFDGIVIYLMFNDIKHHNKPHVHVFYGEFRASVAIDGTILAGEMPAKQLKSVQNWLKRNEEKAYAAWNLAVQNKHFDKIDS</sequence>
<gene>
    <name evidence="1" type="ORF">E4N74_03410</name>
</gene>
<organism evidence="1 2">
    <name type="scientific">Treponema putidum</name>
    <dbReference type="NCBI Taxonomy" id="221027"/>
    <lineage>
        <taxon>Bacteria</taxon>
        <taxon>Pseudomonadati</taxon>
        <taxon>Spirochaetota</taxon>
        <taxon>Spirochaetia</taxon>
        <taxon>Spirochaetales</taxon>
        <taxon>Treponemataceae</taxon>
        <taxon>Treponema</taxon>
    </lineage>
</organism>
<evidence type="ECO:0000313" key="1">
    <source>
        <dbReference type="EMBL" id="UTY33160.1"/>
    </source>
</evidence>
<dbReference type="RefSeq" id="WP_002668741.1">
    <property type="nucleotide sequence ID" value="NZ_CP038803.1"/>
</dbReference>
<proteinExistence type="predicted"/>
<dbReference type="InterPro" id="IPR025427">
    <property type="entry name" value="DUF4160"/>
</dbReference>
<name>A0AAE9MQQ5_9SPIR</name>
<accession>A0AAE9MQQ5</accession>